<comment type="caution">
    <text evidence="4">The sequence shown here is derived from an EMBL/GenBank/DDBJ whole genome shotgun (WGS) entry which is preliminary data.</text>
</comment>
<comment type="similarity">
    <text evidence="1">Belongs to the PGI/PMI family.</text>
</comment>
<dbReference type="GO" id="GO:0004347">
    <property type="term" value="F:glucose-6-phosphate isomerase activity"/>
    <property type="evidence" value="ECO:0007669"/>
    <property type="project" value="InterPro"/>
</dbReference>
<dbReference type="PROSITE" id="PS51464">
    <property type="entry name" value="SIS"/>
    <property type="match status" value="1"/>
</dbReference>
<reference evidence="4 5" key="1">
    <citation type="journal article" date="2015" name="Nature">
        <title>rRNA introns, odd ribosomes, and small enigmatic genomes across a large radiation of phyla.</title>
        <authorList>
            <person name="Brown C.T."/>
            <person name="Hug L.A."/>
            <person name="Thomas B.C."/>
            <person name="Sharon I."/>
            <person name="Castelle C.J."/>
            <person name="Singh A."/>
            <person name="Wilkins M.J."/>
            <person name="Williams K.H."/>
            <person name="Banfield J.F."/>
        </authorList>
    </citation>
    <scope>NUCLEOTIDE SEQUENCE [LARGE SCALE GENOMIC DNA]</scope>
</reference>
<dbReference type="GO" id="GO:0005975">
    <property type="term" value="P:carbohydrate metabolic process"/>
    <property type="evidence" value="ECO:0007669"/>
    <property type="project" value="InterPro"/>
</dbReference>
<name>A0A0G0PM23_9BACT</name>
<dbReference type="CDD" id="cd05637">
    <property type="entry name" value="SIS_PGI_PMI_2"/>
    <property type="match status" value="1"/>
</dbReference>
<dbReference type="GO" id="GO:0004476">
    <property type="term" value="F:mannose-6-phosphate isomerase activity"/>
    <property type="evidence" value="ECO:0007669"/>
    <property type="project" value="InterPro"/>
</dbReference>
<evidence type="ECO:0000256" key="2">
    <source>
        <dbReference type="ARBA" id="ARBA00023235"/>
    </source>
</evidence>
<dbReference type="EMBL" id="LBVO01000007">
    <property type="protein sequence ID" value="KKQ90366.1"/>
    <property type="molecule type" value="Genomic_DNA"/>
</dbReference>
<dbReference type="InterPro" id="IPR001347">
    <property type="entry name" value="SIS_dom"/>
</dbReference>
<dbReference type="GO" id="GO:0097367">
    <property type="term" value="F:carbohydrate derivative binding"/>
    <property type="evidence" value="ECO:0007669"/>
    <property type="project" value="InterPro"/>
</dbReference>
<dbReference type="InterPro" id="IPR019490">
    <property type="entry name" value="Glu6P/Mann6P_isomerase_C"/>
</dbReference>
<dbReference type="SUPFAM" id="SSF53697">
    <property type="entry name" value="SIS domain"/>
    <property type="match status" value="1"/>
</dbReference>
<evidence type="ECO:0000256" key="1">
    <source>
        <dbReference type="ARBA" id="ARBA00010523"/>
    </source>
</evidence>
<dbReference type="Proteomes" id="UP000033934">
    <property type="component" value="Unassembled WGS sequence"/>
</dbReference>
<dbReference type="Gene3D" id="3.40.50.10490">
    <property type="entry name" value="Glucose-6-phosphate isomerase like protein, domain 1"/>
    <property type="match status" value="2"/>
</dbReference>
<sequence>MINLDTLNLDKVDPAGLYHDIANIGKNLYEGWESGYKLPVPSHYVKCKKIVFTGMGGSGLAARLVISLTKKSSRLPIQIVSDYTLPNYVDNETLLVAISYSGSTEETLETFIEGYKRGARLIAFGTGGKLEELARKYQVPFFRHQQNICKQPRMTISRHLGAMLAILNKLGATEIDSRNILKTVQILENTYTSSWGFNIPSENNLAKKIAKEAFDKIPVIWAAEHLDEVAHCYKSLFNENAKTMSYYEPLPEMNHKSLAGSEFPKPLIRNIYHIFLASQFTHPQNQKRVKITAEFYKKRKYATEVVLFNEADSPLTEIILSLSLGAFVSFYLASLYGIDPTPIEAISDFKEKLNG</sequence>
<evidence type="ECO:0000313" key="4">
    <source>
        <dbReference type="EMBL" id="KKQ90366.1"/>
    </source>
</evidence>
<dbReference type="InterPro" id="IPR046348">
    <property type="entry name" value="SIS_dom_sf"/>
</dbReference>
<proteinExistence type="inferred from homology"/>
<evidence type="ECO:0000259" key="3">
    <source>
        <dbReference type="PROSITE" id="PS51464"/>
    </source>
</evidence>
<dbReference type="Pfam" id="PF10432">
    <property type="entry name" value="bact-PGI_C"/>
    <property type="match status" value="1"/>
</dbReference>
<protein>
    <submittedName>
        <fullName evidence="4">Bifunctional phosphoglucose/phosphomannose isomerase</fullName>
    </submittedName>
</protein>
<organism evidence="4 5">
    <name type="scientific">Berkelbacteria bacterium GW2011_GWA2_38_9</name>
    <dbReference type="NCBI Taxonomy" id="1618334"/>
    <lineage>
        <taxon>Bacteria</taxon>
        <taxon>Candidatus Berkelbacteria</taxon>
    </lineage>
</organism>
<feature type="domain" description="SIS" evidence="3">
    <location>
        <begin position="40"/>
        <end position="180"/>
    </location>
</feature>
<evidence type="ECO:0000313" key="5">
    <source>
        <dbReference type="Proteomes" id="UP000033934"/>
    </source>
</evidence>
<dbReference type="AlphaFoldDB" id="A0A0G0PM23"/>
<dbReference type="GO" id="GO:1901135">
    <property type="term" value="P:carbohydrate derivative metabolic process"/>
    <property type="evidence" value="ECO:0007669"/>
    <property type="project" value="InterPro"/>
</dbReference>
<dbReference type="PATRIC" id="fig|1618334.3.peg.125"/>
<accession>A0A0G0PM23</accession>
<dbReference type="Pfam" id="PF01380">
    <property type="entry name" value="SIS"/>
    <property type="match status" value="1"/>
</dbReference>
<keyword evidence="2 4" id="KW-0413">Isomerase</keyword>
<gene>
    <name evidence="4" type="ORF">UT11_C0007G0008</name>
</gene>